<evidence type="ECO:0000313" key="2">
    <source>
        <dbReference type="EMBL" id="RYR37799.1"/>
    </source>
</evidence>
<dbReference type="Proteomes" id="UP000289738">
    <property type="component" value="Chromosome A09"/>
</dbReference>
<reference evidence="2 3" key="1">
    <citation type="submission" date="2019-01" db="EMBL/GenBank/DDBJ databases">
        <title>Sequencing of cultivated peanut Arachis hypogaea provides insights into genome evolution and oil improvement.</title>
        <authorList>
            <person name="Chen X."/>
        </authorList>
    </citation>
    <scope>NUCLEOTIDE SEQUENCE [LARGE SCALE GENOMIC DNA]</scope>
    <source>
        <strain evidence="3">cv. Fuhuasheng</strain>
        <tissue evidence="2">Leaves</tissue>
    </source>
</reference>
<evidence type="ECO:0000256" key="1">
    <source>
        <dbReference type="SAM" id="MobiDB-lite"/>
    </source>
</evidence>
<dbReference type="AlphaFoldDB" id="A0A445BGM3"/>
<name>A0A445BGM3_ARAHY</name>
<proteinExistence type="predicted"/>
<protein>
    <submittedName>
        <fullName evidence="2">Uncharacterized protein</fullName>
    </submittedName>
</protein>
<keyword evidence="3" id="KW-1185">Reference proteome</keyword>
<feature type="region of interest" description="Disordered" evidence="1">
    <location>
        <begin position="1"/>
        <end position="36"/>
    </location>
</feature>
<evidence type="ECO:0000313" key="3">
    <source>
        <dbReference type="Proteomes" id="UP000289738"/>
    </source>
</evidence>
<feature type="compositionally biased region" description="Low complexity" evidence="1">
    <location>
        <begin position="10"/>
        <end position="28"/>
    </location>
</feature>
<gene>
    <name evidence="2" type="ORF">Ahy_A09g042689</name>
</gene>
<sequence length="214" mass="23570">MLGAVVSQALSSLSSKFPSKSSSPPKSKSLSRHQACMSKKVRYTKKSKLETPCQQPPMGAPASLSFTDDDWLIPLSSDGGVPAVASFCSFVLPGTYANDVQTSEPCDEDLDPEANEVASFEQHIDNLFAASDAKRCKERKTTEFWNVDVINSDGIIKQAKLSVRKALEQPFNGRKIILRFNRKLQPIRDGADLLNGILGMLGAYYNKFFICEKN</sequence>
<dbReference type="EMBL" id="SDMP01000009">
    <property type="protein sequence ID" value="RYR37799.1"/>
    <property type="molecule type" value="Genomic_DNA"/>
</dbReference>
<accession>A0A445BGM3</accession>
<comment type="caution">
    <text evidence="2">The sequence shown here is derived from an EMBL/GenBank/DDBJ whole genome shotgun (WGS) entry which is preliminary data.</text>
</comment>
<organism evidence="2 3">
    <name type="scientific">Arachis hypogaea</name>
    <name type="common">Peanut</name>
    <dbReference type="NCBI Taxonomy" id="3818"/>
    <lineage>
        <taxon>Eukaryota</taxon>
        <taxon>Viridiplantae</taxon>
        <taxon>Streptophyta</taxon>
        <taxon>Embryophyta</taxon>
        <taxon>Tracheophyta</taxon>
        <taxon>Spermatophyta</taxon>
        <taxon>Magnoliopsida</taxon>
        <taxon>eudicotyledons</taxon>
        <taxon>Gunneridae</taxon>
        <taxon>Pentapetalae</taxon>
        <taxon>rosids</taxon>
        <taxon>fabids</taxon>
        <taxon>Fabales</taxon>
        <taxon>Fabaceae</taxon>
        <taxon>Papilionoideae</taxon>
        <taxon>50 kb inversion clade</taxon>
        <taxon>dalbergioids sensu lato</taxon>
        <taxon>Dalbergieae</taxon>
        <taxon>Pterocarpus clade</taxon>
        <taxon>Arachis</taxon>
    </lineage>
</organism>